<comment type="similarity">
    <text evidence="1">Belongs to the mTERF family.</text>
</comment>
<organism evidence="4 5">
    <name type="scientific">Olea europaea subsp. europaea</name>
    <dbReference type="NCBI Taxonomy" id="158383"/>
    <lineage>
        <taxon>Eukaryota</taxon>
        <taxon>Viridiplantae</taxon>
        <taxon>Streptophyta</taxon>
        <taxon>Embryophyta</taxon>
        <taxon>Tracheophyta</taxon>
        <taxon>Spermatophyta</taxon>
        <taxon>Magnoliopsida</taxon>
        <taxon>eudicotyledons</taxon>
        <taxon>Gunneridae</taxon>
        <taxon>Pentapetalae</taxon>
        <taxon>asterids</taxon>
        <taxon>lamiids</taxon>
        <taxon>Lamiales</taxon>
        <taxon>Oleaceae</taxon>
        <taxon>Oleeae</taxon>
        <taxon>Olea</taxon>
    </lineage>
</organism>
<keyword evidence="2" id="KW-0804">Transcription</keyword>
<comment type="caution">
    <text evidence="4">The sequence shown here is derived from an EMBL/GenBank/DDBJ whole genome shotgun (WGS) entry which is preliminary data.</text>
</comment>
<keyword evidence="5" id="KW-1185">Reference proteome</keyword>
<dbReference type="AlphaFoldDB" id="A0A8S0U1H1"/>
<evidence type="ECO:0000256" key="2">
    <source>
        <dbReference type="ARBA" id="ARBA00022472"/>
    </source>
</evidence>
<keyword evidence="3" id="KW-0809">Transit peptide</keyword>
<dbReference type="OrthoDB" id="764594at2759"/>
<evidence type="ECO:0000256" key="1">
    <source>
        <dbReference type="ARBA" id="ARBA00007692"/>
    </source>
</evidence>
<sequence length="104" mass="11998">MAMGVVTRTSCKNLHWNIGVFLNYGLTCEDILEVSKKYPQVLQYNHDSLEEKMDYLIEEMGGEVRKLLSFPAFLGKHRLMDIGMPLCELNIQLRLECTLDSWAT</sequence>
<evidence type="ECO:0000313" key="4">
    <source>
        <dbReference type="EMBL" id="CAA3009978.1"/>
    </source>
</evidence>
<dbReference type="InterPro" id="IPR038538">
    <property type="entry name" value="MTERF_sf"/>
</dbReference>
<dbReference type="GO" id="GO:0003676">
    <property type="term" value="F:nucleic acid binding"/>
    <property type="evidence" value="ECO:0007669"/>
    <property type="project" value="InterPro"/>
</dbReference>
<dbReference type="Gene3D" id="1.25.70.10">
    <property type="entry name" value="Transcription termination factor 3, mitochondrial"/>
    <property type="match status" value="1"/>
</dbReference>
<gene>
    <name evidence="4" type="ORF">OLEA9_A050314</name>
</gene>
<dbReference type="SMART" id="SM00733">
    <property type="entry name" value="Mterf"/>
    <property type="match status" value="1"/>
</dbReference>
<dbReference type="InterPro" id="IPR003690">
    <property type="entry name" value="MTERF"/>
</dbReference>
<evidence type="ECO:0000313" key="5">
    <source>
        <dbReference type="Proteomes" id="UP000594638"/>
    </source>
</evidence>
<name>A0A8S0U1H1_OLEEU</name>
<dbReference type="EMBL" id="CACTIH010007331">
    <property type="protein sequence ID" value="CAA3009978.1"/>
    <property type="molecule type" value="Genomic_DNA"/>
</dbReference>
<protein>
    <submittedName>
        <fullName evidence="4">Transcription termination factor MTERF8, chloroplastic</fullName>
    </submittedName>
</protein>
<dbReference type="GO" id="GO:0006353">
    <property type="term" value="P:DNA-templated transcription termination"/>
    <property type="evidence" value="ECO:0007669"/>
    <property type="project" value="UniProtKB-KW"/>
</dbReference>
<proteinExistence type="inferred from homology"/>
<dbReference type="Pfam" id="PF02536">
    <property type="entry name" value="mTERF"/>
    <property type="match status" value="1"/>
</dbReference>
<keyword evidence="2" id="KW-0805">Transcription regulation</keyword>
<accession>A0A8S0U1H1</accession>
<keyword evidence="2" id="KW-0806">Transcription termination</keyword>
<reference evidence="4 5" key="1">
    <citation type="submission" date="2019-12" db="EMBL/GenBank/DDBJ databases">
        <authorList>
            <person name="Alioto T."/>
            <person name="Alioto T."/>
            <person name="Gomez Garrido J."/>
        </authorList>
    </citation>
    <scope>NUCLEOTIDE SEQUENCE [LARGE SCALE GENOMIC DNA]</scope>
</reference>
<evidence type="ECO:0000256" key="3">
    <source>
        <dbReference type="ARBA" id="ARBA00022946"/>
    </source>
</evidence>
<dbReference type="Gramene" id="OE9A050314T1">
    <property type="protein sequence ID" value="OE9A050314C1"/>
    <property type="gene ID" value="OE9A050314"/>
</dbReference>
<dbReference type="Proteomes" id="UP000594638">
    <property type="component" value="Unassembled WGS sequence"/>
</dbReference>